<dbReference type="SFLD" id="SFLDG01140">
    <property type="entry name" value="C2.B:_Phosphomannomutase_and_P"/>
    <property type="match status" value="1"/>
</dbReference>
<dbReference type="Proteomes" id="UP000051568">
    <property type="component" value="Unassembled WGS sequence"/>
</dbReference>
<accession>A0A0R2IJL3</accession>
<dbReference type="GO" id="GO:0005829">
    <property type="term" value="C:cytosol"/>
    <property type="evidence" value="ECO:0007669"/>
    <property type="project" value="TreeGrafter"/>
</dbReference>
<dbReference type="PATRIC" id="fig|319652.3.peg.422"/>
<dbReference type="EMBL" id="JQBR01000011">
    <property type="protein sequence ID" value="KRN65209.1"/>
    <property type="molecule type" value="Genomic_DNA"/>
</dbReference>
<dbReference type="InterPro" id="IPR000150">
    <property type="entry name" value="Cof"/>
</dbReference>
<dbReference type="PROSITE" id="PS01229">
    <property type="entry name" value="COF_2"/>
    <property type="match status" value="1"/>
</dbReference>
<dbReference type="GO" id="GO:0000287">
    <property type="term" value="F:magnesium ion binding"/>
    <property type="evidence" value="ECO:0007669"/>
    <property type="project" value="TreeGrafter"/>
</dbReference>
<dbReference type="InterPro" id="IPR023214">
    <property type="entry name" value="HAD_sf"/>
</dbReference>
<reference evidence="1 2" key="1">
    <citation type="journal article" date="2015" name="Genome Announc.">
        <title>Expanding the biotechnology potential of lactobacilli through comparative genomics of 213 strains and associated genera.</title>
        <authorList>
            <person name="Sun Z."/>
            <person name="Harris H.M."/>
            <person name="McCann A."/>
            <person name="Guo C."/>
            <person name="Argimon S."/>
            <person name="Zhang W."/>
            <person name="Yang X."/>
            <person name="Jeffery I.B."/>
            <person name="Cooney J.C."/>
            <person name="Kagawa T.F."/>
            <person name="Liu W."/>
            <person name="Song Y."/>
            <person name="Salvetti E."/>
            <person name="Wrobel A."/>
            <person name="Rasinkangas P."/>
            <person name="Parkhill J."/>
            <person name="Rea M.C."/>
            <person name="O'Sullivan O."/>
            <person name="Ritari J."/>
            <person name="Douillard F.P."/>
            <person name="Paul Ross R."/>
            <person name="Yang R."/>
            <person name="Briner A.E."/>
            <person name="Felis G.E."/>
            <person name="de Vos W.M."/>
            <person name="Barrangou R."/>
            <person name="Klaenhammer T.R."/>
            <person name="Caufield P.W."/>
            <person name="Cui Y."/>
            <person name="Zhang H."/>
            <person name="O'Toole P.W."/>
        </authorList>
    </citation>
    <scope>NUCLEOTIDE SEQUENCE [LARGE SCALE GENOMIC DNA]</scope>
    <source>
        <strain evidence="1 2">DSM 17757</strain>
    </source>
</reference>
<proteinExistence type="predicted"/>
<evidence type="ECO:0000313" key="2">
    <source>
        <dbReference type="Proteomes" id="UP000051568"/>
    </source>
</evidence>
<dbReference type="RefSeq" id="WP_057752346.1">
    <property type="nucleotide sequence ID" value="NZ_BJVH01000006.1"/>
</dbReference>
<protein>
    <submittedName>
        <fullName evidence="1">Sugar-phosphatase</fullName>
    </submittedName>
</protein>
<dbReference type="AlphaFoldDB" id="A0A0R2IJL3"/>
<dbReference type="OrthoDB" id="9814970at2"/>
<dbReference type="Pfam" id="PF08282">
    <property type="entry name" value="Hydrolase_3"/>
    <property type="match status" value="1"/>
</dbReference>
<dbReference type="NCBIfam" id="TIGR00099">
    <property type="entry name" value="Cof-subfamily"/>
    <property type="match status" value="1"/>
</dbReference>
<dbReference type="Gene3D" id="3.40.50.1000">
    <property type="entry name" value="HAD superfamily/HAD-like"/>
    <property type="match status" value="1"/>
</dbReference>
<sequence>MTIKLIASDIDGTFLDDHHEFDHHRFQAQLDEMNRRGIHFVVSSGNQYLHCTKVMENIHGDLTYVTEDGGLIVEQGKILDASAIATELWQSVVSSVYQKPVLKDAVVILSGLDAAYTNITPKSDLWARTSYFYEALRPVSAFSQVASDIYKVDVNWPGLTDVRDKHAELVSEFGDQLNEVMSGYGGIDIIRPHVTKAYGLKQLQRLWGISMDETMAFGDNQNDAAMLRDAKYGYAMKNAAPEAKAATSLVTPLDNNHDGVLDMIDRVLLDRLN</sequence>
<dbReference type="SUPFAM" id="SSF56784">
    <property type="entry name" value="HAD-like"/>
    <property type="match status" value="1"/>
</dbReference>
<dbReference type="NCBIfam" id="TIGR01484">
    <property type="entry name" value="HAD-SF-IIB"/>
    <property type="match status" value="1"/>
</dbReference>
<dbReference type="GO" id="GO:0016791">
    <property type="term" value="F:phosphatase activity"/>
    <property type="evidence" value="ECO:0007669"/>
    <property type="project" value="UniProtKB-ARBA"/>
</dbReference>
<dbReference type="InterPro" id="IPR006379">
    <property type="entry name" value="HAD-SF_hydro_IIB"/>
</dbReference>
<gene>
    <name evidence="1" type="ORF">IV80_GL000418</name>
</gene>
<organism evidence="1 2">
    <name type="scientific">Pediococcus cellicola</name>
    <dbReference type="NCBI Taxonomy" id="319652"/>
    <lineage>
        <taxon>Bacteria</taxon>
        <taxon>Bacillati</taxon>
        <taxon>Bacillota</taxon>
        <taxon>Bacilli</taxon>
        <taxon>Lactobacillales</taxon>
        <taxon>Lactobacillaceae</taxon>
        <taxon>Pediococcus</taxon>
    </lineage>
</organism>
<dbReference type="Gene3D" id="3.30.1240.10">
    <property type="match status" value="1"/>
</dbReference>
<dbReference type="InterPro" id="IPR036412">
    <property type="entry name" value="HAD-like_sf"/>
</dbReference>
<dbReference type="SFLD" id="SFLDS00003">
    <property type="entry name" value="Haloacid_Dehalogenase"/>
    <property type="match status" value="1"/>
</dbReference>
<comment type="caution">
    <text evidence="1">The sequence shown here is derived from an EMBL/GenBank/DDBJ whole genome shotgun (WGS) entry which is preliminary data.</text>
</comment>
<dbReference type="CDD" id="cd07518">
    <property type="entry name" value="HAD_YbiV-Like"/>
    <property type="match status" value="1"/>
</dbReference>
<dbReference type="STRING" id="319652.IV80_GL000418"/>
<evidence type="ECO:0000313" key="1">
    <source>
        <dbReference type="EMBL" id="KRN65209.1"/>
    </source>
</evidence>
<name>A0A0R2IJL3_9LACO</name>
<dbReference type="PANTHER" id="PTHR10000:SF53">
    <property type="entry name" value="5-AMINO-6-(5-PHOSPHO-D-RIBITYLAMINO)URACIL PHOSPHATASE YBJI-RELATED"/>
    <property type="match status" value="1"/>
</dbReference>
<keyword evidence="2" id="KW-1185">Reference proteome</keyword>
<dbReference type="PANTHER" id="PTHR10000">
    <property type="entry name" value="PHOSPHOSERINE PHOSPHATASE"/>
    <property type="match status" value="1"/>
</dbReference>